<comment type="caution">
    <text evidence="2">The sequence shown here is derived from an EMBL/GenBank/DDBJ whole genome shotgun (WGS) entry which is preliminary data.</text>
</comment>
<dbReference type="Proteomes" id="UP001054945">
    <property type="component" value="Unassembled WGS sequence"/>
</dbReference>
<proteinExistence type="predicted"/>
<accession>A0AAV4NAF7</accession>
<dbReference type="EMBL" id="BPLR01020688">
    <property type="protein sequence ID" value="GIX81571.1"/>
    <property type="molecule type" value="Genomic_DNA"/>
</dbReference>
<name>A0AAV4NAF7_CAEEX</name>
<evidence type="ECO:0000313" key="2">
    <source>
        <dbReference type="EMBL" id="GIX81571.1"/>
    </source>
</evidence>
<feature type="region of interest" description="Disordered" evidence="1">
    <location>
        <begin position="1"/>
        <end position="20"/>
    </location>
</feature>
<evidence type="ECO:0000313" key="3">
    <source>
        <dbReference type="Proteomes" id="UP001054945"/>
    </source>
</evidence>
<reference evidence="2 3" key="1">
    <citation type="submission" date="2021-06" db="EMBL/GenBank/DDBJ databases">
        <title>Caerostris extrusa draft genome.</title>
        <authorList>
            <person name="Kono N."/>
            <person name="Arakawa K."/>
        </authorList>
    </citation>
    <scope>NUCLEOTIDE SEQUENCE [LARGE SCALE GENOMIC DNA]</scope>
</reference>
<gene>
    <name evidence="2" type="ORF">CEXT_761751</name>
</gene>
<organism evidence="2 3">
    <name type="scientific">Caerostris extrusa</name>
    <name type="common">Bark spider</name>
    <name type="synonym">Caerostris bankana</name>
    <dbReference type="NCBI Taxonomy" id="172846"/>
    <lineage>
        <taxon>Eukaryota</taxon>
        <taxon>Metazoa</taxon>
        <taxon>Ecdysozoa</taxon>
        <taxon>Arthropoda</taxon>
        <taxon>Chelicerata</taxon>
        <taxon>Arachnida</taxon>
        <taxon>Araneae</taxon>
        <taxon>Araneomorphae</taxon>
        <taxon>Entelegynae</taxon>
        <taxon>Araneoidea</taxon>
        <taxon>Araneidae</taxon>
        <taxon>Caerostris</taxon>
    </lineage>
</organism>
<dbReference type="AlphaFoldDB" id="A0AAV4NAF7"/>
<sequence>MLLSPEGSDPVSKRRKNYKKNCKKKEEYFVTSKQVNPFRPLSIAEGFAVFGFSSCRHSKIQFRKKFEYIQNGSPDDSFPET</sequence>
<keyword evidence="3" id="KW-1185">Reference proteome</keyword>
<evidence type="ECO:0000256" key="1">
    <source>
        <dbReference type="SAM" id="MobiDB-lite"/>
    </source>
</evidence>
<protein>
    <submittedName>
        <fullName evidence="2">Uncharacterized protein</fullName>
    </submittedName>
</protein>